<dbReference type="Proteomes" id="UP000000305">
    <property type="component" value="Unassembled WGS sequence"/>
</dbReference>
<organism evidence="4 5">
    <name type="scientific">Daphnia pulex</name>
    <name type="common">Water flea</name>
    <dbReference type="NCBI Taxonomy" id="6669"/>
    <lineage>
        <taxon>Eukaryota</taxon>
        <taxon>Metazoa</taxon>
        <taxon>Ecdysozoa</taxon>
        <taxon>Arthropoda</taxon>
        <taxon>Crustacea</taxon>
        <taxon>Branchiopoda</taxon>
        <taxon>Diplostraca</taxon>
        <taxon>Cladocera</taxon>
        <taxon>Anomopoda</taxon>
        <taxon>Daphniidae</taxon>
        <taxon>Daphnia</taxon>
    </lineage>
</organism>
<keyword evidence="2" id="KW-1133">Transmembrane helix</keyword>
<dbReference type="FunFam" id="3.40.50.720:FF:000178">
    <property type="entry name" value="Saccharopine dehydrogenase-like oxidoreductase"/>
    <property type="match status" value="1"/>
</dbReference>
<dbReference type="GO" id="GO:0009247">
    <property type="term" value="P:glycolipid biosynthetic process"/>
    <property type="evidence" value="ECO:0000318"/>
    <property type="project" value="GO_Central"/>
</dbReference>
<dbReference type="PhylomeDB" id="E9GKZ3"/>
<dbReference type="AlphaFoldDB" id="E9GKZ3"/>
<dbReference type="InterPro" id="IPR005097">
    <property type="entry name" value="Sacchrp_dh_NADP-bd"/>
</dbReference>
<dbReference type="InParanoid" id="E9GKZ3"/>
<dbReference type="HOGENOM" id="CLU_031002_1_0_1"/>
<protein>
    <recommendedName>
        <fullName evidence="3">Saccharopine dehydrogenase NADP binding domain-containing protein</fullName>
    </recommendedName>
</protein>
<dbReference type="Gene3D" id="3.40.50.720">
    <property type="entry name" value="NAD(P)-binding Rossmann-like Domain"/>
    <property type="match status" value="1"/>
</dbReference>
<dbReference type="OrthoDB" id="10268090at2759"/>
<proteinExistence type="inferred from homology"/>
<name>E9GKZ3_DAPPU</name>
<dbReference type="InterPro" id="IPR036291">
    <property type="entry name" value="NAD(P)-bd_dom_sf"/>
</dbReference>
<dbReference type="PANTHER" id="PTHR12286:SF5">
    <property type="entry name" value="SACCHAROPINE DEHYDROGENASE-LIKE OXIDOREDUCTASE"/>
    <property type="match status" value="1"/>
</dbReference>
<evidence type="ECO:0000313" key="5">
    <source>
        <dbReference type="Proteomes" id="UP000000305"/>
    </source>
</evidence>
<feature type="domain" description="Saccharopine dehydrogenase NADP binding" evidence="3">
    <location>
        <begin position="11"/>
        <end position="142"/>
    </location>
</feature>
<dbReference type="GO" id="GO:0005811">
    <property type="term" value="C:lipid droplet"/>
    <property type="evidence" value="ECO:0000318"/>
    <property type="project" value="GO_Central"/>
</dbReference>
<dbReference type="KEGG" id="dpx:DAPPUDRAFT_304354"/>
<sequence>MTDDARDYSLVVFGATGFTGQYVAEEVARIADEENITWAIAGRNSEKLNAIIENVGKVTGKSLKNVGIIQADISDPNSLSEMAKKGKIVLNCVGPYRFFGEAVVKACVENATSHIDISGEPQFLERMQLDYNVAAHDKKCYVVGACGFDSIPADMGTVFLEEKLGGQVNSVETYLNIKSKKGARGHFATWQSAIYGFAHANELKPLRKKLYPERLPVLKPALQYRGILHNNPIVKSWCLPFPGSDRSVVMRSQRYFFEKENKRPVQMKAYVQCSSLIAAIAMALSAVLFGLLASFKFGRSLLEKYPQFFSFGVFAHDGPTKEEMDSTSFVLTLVGKGWSEKLTEPMDAHTNHPEKELVVRVSGPEAGYIATPICMVQAALVLLRDTDKLPANGGVFPPGAAFAKTSLIERLIKRGINFQTGVKSSL</sequence>
<gene>
    <name evidence="4" type="ORF">DAPPUDRAFT_304354</name>
</gene>
<dbReference type="OMA" id="MQLRYHD"/>
<dbReference type="FunCoup" id="E9GKZ3">
    <property type="interactions" value="424"/>
</dbReference>
<accession>E9GKZ3</accession>
<evidence type="ECO:0000313" key="4">
    <source>
        <dbReference type="EMBL" id="EFX79763.1"/>
    </source>
</evidence>
<dbReference type="InterPro" id="IPR051276">
    <property type="entry name" value="Saccharopine_DH-like_oxidrdct"/>
</dbReference>
<evidence type="ECO:0000256" key="2">
    <source>
        <dbReference type="SAM" id="Phobius"/>
    </source>
</evidence>
<dbReference type="SUPFAM" id="SSF51735">
    <property type="entry name" value="NAD(P)-binding Rossmann-fold domains"/>
    <property type="match status" value="1"/>
</dbReference>
<evidence type="ECO:0000256" key="1">
    <source>
        <dbReference type="ARBA" id="ARBA00038048"/>
    </source>
</evidence>
<keyword evidence="2" id="KW-0472">Membrane</keyword>
<dbReference type="PANTHER" id="PTHR12286">
    <property type="entry name" value="SACCHAROPINE DEHYDROGENASE-LIKE OXIDOREDUCTASE"/>
    <property type="match status" value="1"/>
</dbReference>
<reference evidence="4 5" key="1">
    <citation type="journal article" date="2011" name="Science">
        <title>The ecoresponsive genome of Daphnia pulex.</title>
        <authorList>
            <person name="Colbourne J.K."/>
            <person name="Pfrender M.E."/>
            <person name="Gilbert D."/>
            <person name="Thomas W.K."/>
            <person name="Tucker A."/>
            <person name="Oakley T.H."/>
            <person name="Tokishita S."/>
            <person name="Aerts A."/>
            <person name="Arnold G.J."/>
            <person name="Basu M.K."/>
            <person name="Bauer D.J."/>
            <person name="Caceres C.E."/>
            <person name="Carmel L."/>
            <person name="Casola C."/>
            <person name="Choi J.H."/>
            <person name="Detter J.C."/>
            <person name="Dong Q."/>
            <person name="Dusheyko S."/>
            <person name="Eads B.D."/>
            <person name="Frohlich T."/>
            <person name="Geiler-Samerotte K.A."/>
            <person name="Gerlach D."/>
            <person name="Hatcher P."/>
            <person name="Jogdeo S."/>
            <person name="Krijgsveld J."/>
            <person name="Kriventseva E.V."/>
            <person name="Kultz D."/>
            <person name="Laforsch C."/>
            <person name="Lindquist E."/>
            <person name="Lopez J."/>
            <person name="Manak J.R."/>
            <person name="Muller J."/>
            <person name="Pangilinan J."/>
            <person name="Patwardhan R.P."/>
            <person name="Pitluck S."/>
            <person name="Pritham E.J."/>
            <person name="Rechtsteiner A."/>
            <person name="Rho M."/>
            <person name="Rogozin I.B."/>
            <person name="Sakarya O."/>
            <person name="Salamov A."/>
            <person name="Schaack S."/>
            <person name="Shapiro H."/>
            <person name="Shiga Y."/>
            <person name="Skalitzky C."/>
            <person name="Smith Z."/>
            <person name="Souvorov A."/>
            <person name="Sung W."/>
            <person name="Tang Z."/>
            <person name="Tsuchiya D."/>
            <person name="Tu H."/>
            <person name="Vos H."/>
            <person name="Wang M."/>
            <person name="Wolf Y.I."/>
            <person name="Yamagata H."/>
            <person name="Yamada T."/>
            <person name="Ye Y."/>
            <person name="Shaw J.R."/>
            <person name="Andrews J."/>
            <person name="Crease T.J."/>
            <person name="Tang H."/>
            <person name="Lucas S.M."/>
            <person name="Robertson H.M."/>
            <person name="Bork P."/>
            <person name="Koonin E.V."/>
            <person name="Zdobnov E.M."/>
            <person name="Grigoriev I.V."/>
            <person name="Lynch M."/>
            <person name="Boore J.L."/>
        </authorList>
    </citation>
    <scope>NUCLEOTIDE SEQUENCE [LARGE SCALE GENOMIC DNA]</scope>
</reference>
<evidence type="ECO:0000259" key="3">
    <source>
        <dbReference type="Pfam" id="PF03435"/>
    </source>
</evidence>
<keyword evidence="2" id="KW-0812">Transmembrane</keyword>
<comment type="similarity">
    <text evidence="1">Belongs to the saccharopine dehydrogenase family.</text>
</comment>
<dbReference type="eggNOG" id="KOG2733">
    <property type="taxonomic scope" value="Eukaryota"/>
</dbReference>
<dbReference type="GO" id="GO:0016020">
    <property type="term" value="C:membrane"/>
    <property type="evidence" value="ECO:0007669"/>
    <property type="project" value="GOC"/>
</dbReference>
<feature type="transmembrane region" description="Helical" evidence="2">
    <location>
        <begin position="276"/>
        <end position="295"/>
    </location>
</feature>
<dbReference type="EMBL" id="GL732550">
    <property type="protein sequence ID" value="EFX79763.1"/>
    <property type="molecule type" value="Genomic_DNA"/>
</dbReference>
<keyword evidence="5" id="KW-1185">Reference proteome</keyword>
<dbReference type="Pfam" id="PF03435">
    <property type="entry name" value="Sacchrp_dh_NADP"/>
    <property type="match status" value="1"/>
</dbReference>